<keyword evidence="1" id="KW-0732">Signal</keyword>
<dbReference type="EMBL" id="CP051461">
    <property type="protein sequence ID" value="QJC56946.1"/>
    <property type="molecule type" value="Genomic_DNA"/>
</dbReference>
<dbReference type="InterPro" id="IPR050789">
    <property type="entry name" value="Diverse_Enzym_Activities"/>
</dbReference>
<name>A0A6H2HBV2_9BURK</name>
<protein>
    <recommendedName>
        <fullName evidence="2">Beta-lactamase-related domain-containing protein</fullName>
    </recommendedName>
</protein>
<evidence type="ECO:0000313" key="4">
    <source>
        <dbReference type="Proteomes" id="UP000502041"/>
    </source>
</evidence>
<dbReference type="Proteomes" id="UP000502041">
    <property type="component" value="Chromosome"/>
</dbReference>
<evidence type="ECO:0000256" key="1">
    <source>
        <dbReference type="SAM" id="SignalP"/>
    </source>
</evidence>
<reference evidence="3 4" key="1">
    <citation type="submission" date="2020-04" db="EMBL/GenBank/DDBJ databases">
        <title>Complete genome of a Psychrophilic, Marine, Gas Vacuolate Bacterium Polaromonas vacuolata KCTC 22033T.</title>
        <authorList>
            <person name="Hwang K."/>
            <person name="Kim K.M."/>
        </authorList>
    </citation>
    <scope>NUCLEOTIDE SEQUENCE [LARGE SCALE GENOMIC DNA]</scope>
    <source>
        <strain evidence="3 4">KCTC 22033</strain>
    </source>
</reference>
<dbReference type="InterPro" id="IPR012338">
    <property type="entry name" value="Beta-lactam/transpept-like"/>
</dbReference>
<dbReference type="Pfam" id="PF00144">
    <property type="entry name" value="Beta-lactamase"/>
    <property type="match status" value="1"/>
</dbReference>
<evidence type="ECO:0000313" key="3">
    <source>
        <dbReference type="EMBL" id="QJC56946.1"/>
    </source>
</evidence>
<dbReference type="PANTHER" id="PTHR43283">
    <property type="entry name" value="BETA-LACTAMASE-RELATED"/>
    <property type="match status" value="1"/>
</dbReference>
<gene>
    <name evidence="3" type="ORF">HC248_02257</name>
</gene>
<keyword evidence="4" id="KW-1185">Reference proteome</keyword>
<sequence length="423" mass="45070">MPKIIAAVMGTLLVAATASQALAQPLPTAAPESVGMSSQRLENIDAFFKREIAQNRVPGAVVAIARDGKLIYFKAFGYADKEKNLPATTDMIFQLASMTKIMATVGALTLTEQGRLPLQAKLSQYFPAFAEMKVGVPSPDGKITTVPMKREILIHDLFRHTSGLTYGGRPDGSSPIAALYPSGGAASYIGTSRDLVDTLVKLPLVHQPGSVFEYSLSMDVLGAVVEDVTQKSLGEHLSQVLYQPLKMTDTSFVVPSDKRNRIARPLAINPINGKPQSIASLDRQTTFNCAGSCAFGSMGDYIRFGQMLLNGGSLEGVQILSPSTVALMTSNHLGPEIVNRVGNIEPHRQGYGFGLGVAVRTQAGLAAVPGNVGEYSWNGANGTGFFADPKAGLVVAYGTAAPGEIRKYYREQVQDLVYGALTR</sequence>
<dbReference type="RefSeq" id="WP_168922531.1">
    <property type="nucleotide sequence ID" value="NZ_CP051461.1"/>
</dbReference>
<dbReference type="KEGG" id="pvac:HC248_02257"/>
<organism evidence="3 4">
    <name type="scientific">Polaromonas vacuolata</name>
    <dbReference type="NCBI Taxonomy" id="37448"/>
    <lineage>
        <taxon>Bacteria</taxon>
        <taxon>Pseudomonadati</taxon>
        <taxon>Pseudomonadota</taxon>
        <taxon>Betaproteobacteria</taxon>
        <taxon>Burkholderiales</taxon>
        <taxon>Comamonadaceae</taxon>
        <taxon>Polaromonas</taxon>
    </lineage>
</organism>
<dbReference type="PANTHER" id="PTHR43283:SF3">
    <property type="entry name" value="BETA-LACTAMASE FAMILY PROTEIN (AFU_ORTHOLOGUE AFUA_5G07500)"/>
    <property type="match status" value="1"/>
</dbReference>
<evidence type="ECO:0000259" key="2">
    <source>
        <dbReference type="Pfam" id="PF00144"/>
    </source>
</evidence>
<accession>A0A6H2HBV2</accession>
<feature type="signal peptide" evidence="1">
    <location>
        <begin position="1"/>
        <end position="23"/>
    </location>
</feature>
<proteinExistence type="predicted"/>
<dbReference type="AlphaFoldDB" id="A0A6H2HBV2"/>
<dbReference type="SUPFAM" id="SSF56601">
    <property type="entry name" value="beta-lactamase/transpeptidase-like"/>
    <property type="match status" value="1"/>
</dbReference>
<dbReference type="InterPro" id="IPR001466">
    <property type="entry name" value="Beta-lactam-related"/>
</dbReference>
<feature type="chain" id="PRO_5026248134" description="Beta-lactamase-related domain-containing protein" evidence="1">
    <location>
        <begin position="24"/>
        <end position="423"/>
    </location>
</feature>
<dbReference type="Gene3D" id="3.40.710.10">
    <property type="entry name" value="DD-peptidase/beta-lactamase superfamily"/>
    <property type="match status" value="1"/>
</dbReference>
<feature type="domain" description="Beta-lactamase-related" evidence="2">
    <location>
        <begin position="44"/>
        <end position="403"/>
    </location>
</feature>